<protein>
    <submittedName>
        <fullName evidence="1">Uncharacterized protein</fullName>
    </submittedName>
</protein>
<reference evidence="1 2" key="1">
    <citation type="journal article" date="2003" name="Nature">
        <title>Genome divergence in two Prochlorococcus ecotypes reflects oceanic niche differentiation.</title>
        <authorList>
            <person name="Rocap G."/>
            <person name="Larimer F.W."/>
            <person name="Lamerdin J.E."/>
            <person name="Malfatti S."/>
            <person name="Chain P."/>
            <person name="Ahlgren N.A."/>
            <person name="Arellano A."/>
            <person name="Coleman M."/>
            <person name="Hauser L."/>
            <person name="Hess W.R."/>
            <person name="Johnson Z.I."/>
            <person name="Land M.L."/>
            <person name="Lindell D."/>
            <person name="Post A.F."/>
            <person name="Regala W."/>
            <person name="Shah M."/>
            <person name="Shaw S.L."/>
            <person name="Steglich C."/>
            <person name="Sullivan M.B."/>
            <person name="Ting C.S."/>
            <person name="Tolonen A."/>
            <person name="Webb E.A."/>
            <person name="Zinser E.R."/>
            <person name="Chisholm S.W."/>
        </authorList>
    </citation>
    <scope>NUCLEOTIDE SEQUENCE [LARGE SCALE GENOMIC DNA]</scope>
    <source>
        <strain evidence="2">CCMP1986 / NIES-2087 / MED4</strain>
    </source>
</reference>
<dbReference type="KEGG" id="pmm:PMM1986"/>
<evidence type="ECO:0000313" key="1">
    <source>
        <dbReference type="EMBL" id="CAP16491.1"/>
    </source>
</evidence>
<accession>A8WIK3</accession>
<gene>
    <name evidence="1" type="ordered locus">PMM1986</name>
</gene>
<name>A8WIK3_PROMP</name>
<dbReference type="EMBL" id="BX548174">
    <property type="protein sequence ID" value="CAP16491.1"/>
    <property type="molecule type" value="Genomic_DNA"/>
</dbReference>
<dbReference type="AlphaFoldDB" id="A8WIK3"/>
<sequence>MKNLISSFSVFNFKKNLNKNFKETSLNNKENLVHYRRDLDSLG</sequence>
<dbReference type="HOGENOM" id="CLU_3238138_0_0_3"/>
<proteinExistence type="predicted"/>
<dbReference type="Proteomes" id="UP000001026">
    <property type="component" value="Chromosome"/>
</dbReference>
<organism evidence="1 2">
    <name type="scientific">Prochlorococcus marinus subsp. pastoris (strain CCMP1986 / NIES-2087 / MED4)</name>
    <dbReference type="NCBI Taxonomy" id="59919"/>
    <lineage>
        <taxon>Bacteria</taxon>
        <taxon>Bacillati</taxon>
        <taxon>Cyanobacteriota</taxon>
        <taxon>Cyanophyceae</taxon>
        <taxon>Synechococcales</taxon>
        <taxon>Prochlorococcaceae</taxon>
        <taxon>Prochlorococcus</taxon>
    </lineage>
</organism>
<evidence type="ECO:0000313" key="2">
    <source>
        <dbReference type="Proteomes" id="UP000001026"/>
    </source>
</evidence>